<comment type="caution">
    <text evidence="3">The sequence shown here is derived from an EMBL/GenBank/DDBJ whole genome shotgun (WGS) entry which is preliminary data.</text>
</comment>
<gene>
    <name evidence="3" type="ORF">EJQ19_05480</name>
</gene>
<dbReference type="EMBL" id="RXHU01000015">
    <property type="protein sequence ID" value="RTE10722.1"/>
    <property type="molecule type" value="Genomic_DNA"/>
</dbReference>
<feature type="transmembrane region" description="Helical" evidence="1">
    <location>
        <begin position="381"/>
        <end position="401"/>
    </location>
</feature>
<proteinExistence type="predicted"/>
<dbReference type="OrthoDB" id="9807744at2"/>
<name>A0A3S0A6H1_9BACL</name>
<feature type="transmembrane region" description="Helical" evidence="1">
    <location>
        <begin position="74"/>
        <end position="94"/>
    </location>
</feature>
<dbReference type="PANTHER" id="PTHR30590:SF2">
    <property type="entry name" value="INNER MEMBRANE PROTEIN"/>
    <property type="match status" value="1"/>
</dbReference>
<keyword evidence="4" id="KW-1185">Reference proteome</keyword>
<feature type="transmembrane region" description="Helical" evidence="1">
    <location>
        <begin position="340"/>
        <end position="361"/>
    </location>
</feature>
<feature type="transmembrane region" description="Helical" evidence="1">
    <location>
        <begin position="114"/>
        <end position="137"/>
    </location>
</feature>
<dbReference type="Pfam" id="PF04235">
    <property type="entry name" value="DUF418"/>
    <property type="match status" value="1"/>
</dbReference>
<feature type="transmembrane region" description="Helical" evidence="1">
    <location>
        <begin position="271"/>
        <end position="291"/>
    </location>
</feature>
<feature type="transmembrane region" description="Helical" evidence="1">
    <location>
        <begin position="197"/>
        <end position="217"/>
    </location>
</feature>
<dbReference type="Proteomes" id="UP000276128">
    <property type="component" value="Unassembled WGS sequence"/>
</dbReference>
<feature type="transmembrane region" description="Helical" evidence="1">
    <location>
        <begin position="407"/>
        <end position="428"/>
    </location>
</feature>
<evidence type="ECO:0000313" key="4">
    <source>
        <dbReference type="Proteomes" id="UP000276128"/>
    </source>
</evidence>
<organism evidence="3 4">
    <name type="scientific">Paenibacillus whitsoniae</name>
    <dbReference type="NCBI Taxonomy" id="2496558"/>
    <lineage>
        <taxon>Bacteria</taxon>
        <taxon>Bacillati</taxon>
        <taxon>Bacillota</taxon>
        <taxon>Bacilli</taxon>
        <taxon>Bacillales</taxon>
        <taxon>Paenibacillaceae</taxon>
        <taxon>Paenibacillus</taxon>
    </lineage>
</organism>
<evidence type="ECO:0000256" key="1">
    <source>
        <dbReference type="SAM" id="Phobius"/>
    </source>
</evidence>
<evidence type="ECO:0000313" key="3">
    <source>
        <dbReference type="EMBL" id="RTE10722.1"/>
    </source>
</evidence>
<dbReference type="AlphaFoldDB" id="A0A3S0A6H1"/>
<protein>
    <submittedName>
        <fullName evidence="3">DUF418 domain-containing protein</fullName>
    </submittedName>
</protein>
<keyword evidence="1" id="KW-1133">Transmembrane helix</keyword>
<dbReference type="PANTHER" id="PTHR30590">
    <property type="entry name" value="INNER MEMBRANE PROTEIN"/>
    <property type="match status" value="1"/>
</dbReference>
<sequence length="468" mass="53388">MDQDRRTIAFAGFFVAIHLKDMAGLSLRIIFLFQEIHYSSIMAPDKSIGKDVIMNMQPTTTTDRISLIDILRGLAVFGIFFVNVIFLSSPDLFYQRNSVLPDESAVNQGVRLVIDMFLTGRCYPILSLLFGVGFYLFMRRAEQKGKRVFKLFSRRMLILFLIGIAHGVFFYNGDVLHQYALLGSLLMLFYRRKDKTILRWAISILILFLVMFSLSFLQPAESLNAGSAANYKIAEDSAAAAIEVYHHGNYGEWLNFRIQHEVLPNLASEQIGYPSMFAMMLLGFYFGRIGVFENMGKYTGLFRKIRNISSIVSVIVVVSFACTRLKFFALGAYQALLDQFLIYGCGIFLSFLYISFIVLLFQKPIGHKLLQPLKFVGQMSLTNYIMQSVVSVVFFAGLNFYAKLDFLTVTGYCLIVIAVEIGFSRWWMNRFSLGPMEWVWRRLTYGKLEQARPAAASVVQTASDQRPR</sequence>
<feature type="transmembrane region" description="Helical" evidence="1">
    <location>
        <begin position="175"/>
        <end position="190"/>
    </location>
</feature>
<accession>A0A3S0A6H1</accession>
<feature type="transmembrane region" description="Helical" evidence="1">
    <location>
        <begin position="311"/>
        <end position="334"/>
    </location>
</feature>
<dbReference type="InterPro" id="IPR007349">
    <property type="entry name" value="DUF418"/>
</dbReference>
<dbReference type="InterPro" id="IPR052529">
    <property type="entry name" value="Bact_Transport_Assoc"/>
</dbReference>
<keyword evidence="1" id="KW-0472">Membrane</keyword>
<feature type="transmembrane region" description="Helical" evidence="1">
    <location>
        <begin position="149"/>
        <end position="169"/>
    </location>
</feature>
<keyword evidence="1" id="KW-0812">Transmembrane</keyword>
<evidence type="ECO:0000259" key="2">
    <source>
        <dbReference type="Pfam" id="PF04235"/>
    </source>
</evidence>
<feature type="domain" description="DUF418" evidence="2">
    <location>
        <begin position="287"/>
        <end position="447"/>
    </location>
</feature>
<reference evidence="3 4" key="1">
    <citation type="submission" date="2018-12" db="EMBL/GenBank/DDBJ databases">
        <title>Bacillus ochoae sp. nov., Paenibacillus whitsoniae sp. nov., Paenibacillus spiritus sp. nov. Isolated from the Mars Exploration Rover during spacecraft assembly.</title>
        <authorList>
            <person name="Seuylemezian A."/>
            <person name="Vaishampayan P."/>
        </authorList>
    </citation>
    <scope>NUCLEOTIDE SEQUENCE [LARGE SCALE GENOMIC DNA]</scope>
    <source>
        <strain evidence="3 4">MER 54</strain>
    </source>
</reference>